<dbReference type="Proteomes" id="UP000324222">
    <property type="component" value="Unassembled WGS sequence"/>
</dbReference>
<name>A0A5B7F7A6_PORTR</name>
<dbReference type="Pfam" id="PF08839">
    <property type="entry name" value="CDT1"/>
    <property type="match status" value="1"/>
</dbReference>
<accession>A0A5B7F7A6</accession>
<dbReference type="GO" id="GO:0003677">
    <property type="term" value="F:DNA binding"/>
    <property type="evidence" value="ECO:0007669"/>
    <property type="project" value="InterPro"/>
</dbReference>
<dbReference type="GO" id="GO:0005634">
    <property type="term" value="C:nucleus"/>
    <property type="evidence" value="ECO:0007669"/>
    <property type="project" value="TreeGrafter"/>
</dbReference>
<dbReference type="SUPFAM" id="SSF46785">
    <property type="entry name" value="Winged helix' DNA-binding domain"/>
    <property type="match status" value="1"/>
</dbReference>
<evidence type="ECO:0000313" key="4">
    <source>
        <dbReference type="Proteomes" id="UP000324222"/>
    </source>
</evidence>
<sequence length="192" mass="22004">MPLLQDQNSLTASPSKLPKLDRVKLTPQQMKEALGKCGRLDELRARLLRVNQCGEKLREFREKNLSGSQSPKLLSPRKVDSSLPLEKFSAIEIELPVSPKKTPIKTPIKSPLKPPAFERYQHLLGKPSEEFSLPFKHRLVKEVFRCVDTVVSILHNRQELITYAKLKPAVQQMLSRCVWVRERLICRCVSGR</sequence>
<dbReference type="OrthoDB" id="341730at2759"/>
<dbReference type="InterPro" id="IPR014939">
    <property type="entry name" value="CDT1_Gemini-bd-like"/>
</dbReference>
<keyword evidence="4" id="KW-1185">Reference proteome</keyword>
<dbReference type="GO" id="GO:0030174">
    <property type="term" value="P:regulation of DNA-templated DNA replication initiation"/>
    <property type="evidence" value="ECO:0007669"/>
    <property type="project" value="InterPro"/>
</dbReference>
<comment type="caution">
    <text evidence="3">The sequence shown here is derived from an EMBL/GenBank/DDBJ whole genome shotgun (WGS) entry which is preliminary data.</text>
</comment>
<dbReference type="GO" id="GO:0000278">
    <property type="term" value="P:mitotic cell cycle"/>
    <property type="evidence" value="ECO:0007669"/>
    <property type="project" value="TreeGrafter"/>
</dbReference>
<organism evidence="3 4">
    <name type="scientific">Portunus trituberculatus</name>
    <name type="common">Swimming crab</name>
    <name type="synonym">Neptunus trituberculatus</name>
    <dbReference type="NCBI Taxonomy" id="210409"/>
    <lineage>
        <taxon>Eukaryota</taxon>
        <taxon>Metazoa</taxon>
        <taxon>Ecdysozoa</taxon>
        <taxon>Arthropoda</taxon>
        <taxon>Crustacea</taxon>
        <taxon>Multicrustacea</taxon>
        <taxon>Malacostraca</taxon>
        <taxon>Eumalacostraca</taxon>
        <taxon>Eucarida</taxon>
        <taxon>Decapoda</taxon>
        <taxon>Pleocyemata</taxon>
        <taxon>Brachyura</taxon>
        <taxon>Eubrachyura</taxon>
        <taxon>Portunoidea</taxon>
        <taxon>Portunidae</taxon>
        <taxon>Portuninae</taxon>
        <taxon>Portunus</taxon>
    </lineage>
</organism>
<feature type="compositionally biased region" description="Polar residues" evidence="1">
    <location>
        <begin position="1"/>
        <end position="14"/>
    </location>
</feature>
<gene>
    <name evidence="3" type="primary">cdt1_0</name>
    <name evidence="3" type="ORF">E2C01_033992</name>
</gene>
<feature type="region of interest" description="Disordered" evidence="1">
    <location>
        <begin position="1"/>
        <end position="23"/>
    </location>
</feature>
<dbReference type="AlphaFoldDB" id="A0A5B7F7A6"/>
<feature type="domain" description="CDT1 Geminin-binding" evidence="2">
    <location>
        <begin position="133"/>
        <end position="176"/>
    </location>
</feature>
<evidence type="ECO:0000313" key="3">
    <source>
        <dbReference type="EMBL" id="MPC40434.1"/>
    </source>
</evidence>
<dbReference type="GO" id="GO:0071163">
    <property type="term" value="P:DNA replication preinitiation complex assembly"/>
    <property type="evidence" value="ECO:0007669"/>
    <property type="project" value="InterPro"/>
</dbReference>
<evidence type="ECO:0000256" key="1">
    <source>
        <dbReference type="SAM" id="MobiDB-lite"/>
    </source>
</evidence>
<dbReference type="EMBL" id="VSRR010004690">
    <property type="protein sequence ID" value="MPC40434.1"/>
    <property type="molecule type" value="Genomic_DNA"/>
</dbReference>
<evidence type="ECO:0000259" key="2">
    <source>
        <dbReference type="Pfam" id="PF08839"/>
    </source>
</evidence>
<proteinExistence type="predicted"/>
<dbReference type="PANTHER" id="PTHR28637:SF1">
    <property type="entry name" value="DNA REPLICATION FACTOR CDT1"/>
    <property type="match status" value="1"/>
</dbReference>
<protein>
    <submittedName>
        <fullName evidence="3">DNA replication factor Cdt1</fullName>
    </submittedName>
</protein>
<dbReference type="InterPro" id="IPR045173">
    <property type="entry name" value="Cdt1"/>
</dbReference>
<dbReference type="GO" id="GO:0070182">
    <property type="term" value="F:DNA polymerase binding"/>
    <property type="evidence" value="ECO:0007669"/>
    <property type="project" value="TreeGrafter"/>
</dbReference>
<dbReference type="GO" id="GO:0000076">
    <property type="term" value="P:DNA replication checkpoint signaling"/>
    <property type="evidence" value="ECO:0007669"/>
    <property type="project" value="TreeGrafter"/>
</dbReference>
<dbReference type="PANTHER" id="PTHR28637">
    <property type="entry name" value="DNA REPLICATION FACTOR CDT1"/>
    <property type="match status" value="1"/>
</dbReference>
<dbReference type="InterPro" id="IPR036390">
    <property type="entry name" value="WH_DNA-bd_sf"/>
</dbReference>
<reference evidence="3 4" key="1">
    <citation type="submission" date="2019-05" db="EMBL/GenBank/DDBJ databases">
        <title>Another draft genome of Portunus trituberculatus and its Hox gene families provides insights of decapod evolution.</title>
        <authorList>
            <person name="Jeong J.-H."/>
            <person name="Song I."/>
            <person name="Kim S."/>
            <person name="Choi T."/>
            <person name="Kim D."/>
            <person name="Ryu S."/>
            <person name="Kim W."/>
        </authorList>
    </citation>
    <scope>NUCLEOTIDE SEQUENCE [LARGE SCALE GENOMIC DNA]</scope>
    <source>
        <tissue evidence="3">Muscle</tissue>
    </source>
</reference>